<dbReference type="AlphaFoldDB" id="A0A6G4XP57"/>
<evidence type="ECO:0000259" key="1">
    <source>
        <dbReference type="PROSITE" id="PS51384"/>
    </source>
</evidence>
<dbReference type="InterPro" id="IPR013113">
    <property type="entry name" value="SIP_FAD-bd"/>
</dbReference>
<dbReference type="PROSITE" id="PS51384">
    <property type="entry name" value="FAD_FR"/>
    <property type="match status" value="1"/>
</dbReference>
<keyword evidence="3" id="KW-1185">Reference proteome</keyword>
<name>A0A6G4XP57_9ACTN</name>
<dbReference type="Pfam" id="PF08021">
    <property type="entry name" value="FAD_binding_9"/>
    <property type="match status" value="1"/>
</dbReference>
<dbReference type="PANTHER" id="PTHR30157">
    <property type="entry name" value="FERRIC REDUCTASE, NADPH-DEPENDENT"/>
    <property type="match status" value="1"/>
</dbReference>
<reference evidence="2 3" key="1">
    <citation type="submission" date="2020-02" db="EMBL/GenBank/DDBJ databases">
        <title>Whole-genome analyses of novel actinobacteria.</title>
        <authorList>
            <person name="Sahin N."/>
            <person name="Tokatli A."/>
        </authorList>
    </citation>
    <scope>NUCLEOTIDE SEQUENCE [LARGE SCALE GENOMIC DNA]</scope>
    <source>
        <strain evidence="2 3">YC504</strain>
    </source>
</reference>
<feature type="domain" description="FAD-binding FR-type" evidence="1">
    <location>
        <begin position="1"/>
        <end position="118"/>
    </location>
</feature>
<proteinExistence type="predicted"/>
<dbReference type="EMBL" id="JAAKZW010000126">
    <property type="protein sequence ID" value="NGO78972.1"/>
    <property type="molecule type" value="Genomic_DNA"/>
</dbReference>
<dbReference type="CDD" id="cd06193">
    <property type="entry name" value="siderophore_interacting"/>
    <property type="match status" value="1"/>
</dbReference>
<dbReference type="InterPro" id="IPR017938">
    <property type="entry name" value="Riboflavin_synthase-like_b-brl"/>
</dbReference>
<sequence>MARVTFVGYGEDAGLTSFASGGRDQSCSLFLPLPGQSEPVLPPEQEPGAWYMAYRSMPDDERAVMRSYTVRAQRPEAGEVDIDFALHADGGPACVWAEQAAPGDRVKVLGPADADNTGVRFKLVESAPWVLLWADDTALPAASSILESLPAGLPVRAFFEVPYAADELALGTAADLKATWLARENGAKALDAIRDAADLPDGAPYIWLAGEAGAMKLIRRHLINDRGYDRRSVSFTGYWRQGASEDRLRDEAAAGVTETEED</sequence>
<comment type="caution">
    <text evidence="2">The sequence shown here is derived from an EMBL/GenBank/DDBJ whole genome shotgun (WGS) entry which is preliminary data.</text>
</comment>
<evidence type="ECO:0000313" key="2">
    <source>
        <dbReference type="EMBL" id="NGO78972.1"/>
    </source>
</evidence>
<dbReference type="SUPFAM" id="SSF63380">
    <property type="entry name" value="Riboflavin synthase domain-like"/>
    <property type="match status" value="1"/>
</dbReference>
<dbReference type="Gene3D" id="3.40.50.80">
    <property type="entry name" value="Nucleotide-binding domain of ferredoxin-NADP reductase (FNR) module"/>
    <property type="match status" value="1"/>
</dbReference>
<dbReference type="InterPro" id="IPR039374">
    <property type="entry name" value="SIP_fam"/>
</dbReference>
<organism evidence="2 3">
    <name type="scientific">Streptomyces mesophilus</name>
    <dbReference type="NCBI Taxonomy" id="1775132"/>
    <lineage>
        <taxon>Bacteria</taxon>
        <taxon>Bacillati</taxon>
        <taxon>Actinomycetota</taxon>
        <taxon>Actinomycetes</taxon>
        <taxon>Kitasatosporales</taxon>
        <taxon>Streptomycetaceae</taxon>
        <taxon>Streptomyces</taxon>
    </lineage>
</organism>
<dbReference type="PANTHER" id="PTHR30157:SF0">
    <property type="entry name" value="NADPH-DEPENDENT FERRIC-CHELATE REDUCTASE"/>
    <property type="match status" value="1"/>
</dbReference>
<dbReference type="Proteomes" id="UP000481109">
    <property type="component" value="Unassembled WGS sequence"/>
</dbReference>
<accession>A0A6G4XP57</accession>
<dbReference type="Pfam" id="PF04954">
    <property type="entry name" value="SIP"/>
    <property type="match status" value="1"/>
</dbReference>
<dbReference type="Gene3D" id="2.40.30.10">
    <property type="entry name" value="Translation factors"/>
    <property type="match status" value="1"/>
</dbReference>
<evidence type="ECO:0000313" key="3">
    <source>
        <dbReference type="Proteomes" id="UP000481109"/>
    </source>
</evidence>
<gene>
    <name evidence="2" type="ORF">G6045_25420</name>
</gene>
<dbReference type="InterPro" id="IPR007037">
    <property type="entry name" value="SIP_rossman_dom"/>
</dbReference>
<dbReference type="InterPro" id="IPR017927">
    <property type="entry name" value="FAD-bd_FR_type"/>
</dbReference>
<dbReference type="InterPro" id="IPR039261">
    <property type="entry name" value="FNR_nucleotide-bd"/>
</dbReference>
<dbReference type="GO" id="GO:0016491">
    <property type="term" value="F:oxidoreductase activity"/>
    <property type="evidence" value="ECO:0007669"/>
    <property type="project" value="InterPro"/>
</dbReference>
<protein>
    <submittedName>
        <fullName evidence="2">Siderophore-interacting protein</fullName>
    </submittedName>
</protein>